<feature type="compositionally biased region" description="Basic residues" evidence="9">
    <location>
        <begin position="442"/>
        <end position="452"/>
    </location>
</feature>
<dbReference type="InterPro" id="IPR013087">
    <property type="entry name" value="Znf_C2H2_type"/>
</dbReference>
<evidence type="ECO:0000256" key="9">
    <source>
        <dbReference type="SAM" id="MobiDB-lite"/>
    </source>
</evidence>
<evidence type="ECO:0000259" key="10">
    <source>
        <dbReference type="PROSITE" id="PS50157"/>
    </source>
</evidence>
<dbReference type="GO" id="GO:0008270">
    <property type="term" value="F:zinc ion binding"/>
    <property type="evidence" value="ECO:0007669"/>
    <property type="project" value="UniProtKB-KW"/>
</dbReference>
<keyword evidence="5" id="KW-0862">Zinc</keyword>
<gene>
    <name evidence="11" type="ORF">CEUTPL_LOCUS3757</name>
</gene>
<dbReference type="InterPro" id="IPR036236">
    <property type="entry name" value="Znf_C2H2_sf"/>
</dbReference>
<dbReference type="PANTHER" id="PTHR16515:SF49">
    <property type="entry name" value="GASTRULA ZINC FINGER PROTEIN XLCGF49.1-LIKE-RELATED"/>
    <property type="match status" value="1"/>
</dbReference>
<evidence type="ECO:0000256" key="6">
    <source>
        <dbReference type="ARBA" id="ARBA00023125"/>
    </source>
</evidence>
<organism evidence="11 12">
    <name type="scientific">Ceutorhynchus assimilis</name>
    <name type="common">cabbage seed weevil</name>
    <dbReference type="NCBI Taxonomy" id="467358"/>
    <lineage>
        <taxon>Eukaryota</taxon>
        <taxon>Metazoa</taxon>
        <taxon>Ecdysozoa</taxon>
        <taxon>Arthropoda</taxon>
        <taxon>Hexapoda</taxon>
        <taxon>Insecta</taxon>
        <taxon>Pterygota</taxon>
        <taxon>Neoptera</taxon>
        <taxon>Endopterygota</taxon>
        <taxon>Coleoptera</taxon>
        <taxon>Polyphaga</taxon>
        <taxon>Cucujiformia</taxon>
        <taxon>Curculionidae</taxon>
        <taxon>Ceutorhynchinae</taxon>
        <taxon>Ceutorhynchus</taxon>
    </lineage>
</organism>
<dbReference type="Gene3D" id="3.30.160.60">
    <property type="entry name" value="Classic Zinc Finger"/>
    <property type="match status" value="1"/>
</dbReference>
<dbReference type="GO" id="GO:0010468">
    <property type="term" value="P:regulation of gene expression"/>
    <property type="evidence" value="ECO:0007669"/>
    <property type="project" value="TreeGrafter"/>
</dbReference>
<keyword evidence="7" id="KW-0539">Nucleus</keyword>
<evidence type="ECO:0000256" key="7">
    <source>
        <dbReference type="ARBA" id="ARBA00023242"/>
    </source>
</evidence>
<name>A0A9N9MH77_9CUCU</name>
<evidence type="ECO:0000256" key="8">
    <source>
        <dbReference type="PROSITE-ProRule" id="PRU00042"/>
    </source>
</evidence>
<dbReference type="PROSITE" id="PS00028">
    <property type="entry name" value="ZINC_FINGER_C2H2_1"/>
    <property type="match status" value="4"/>
</dbReference>
<keyword evidence="3" id="KW-0677">Repeat</keyword>
<evidence type="ECO:0000256" key="2">
    <source>
        <dbReference type="ARBA" id="ARBA00022723"/>
    </source>
</evidence>
<dbReference type="OrthoDB" id="203599at2759"/>
<evidence type="ECO:0000313" key="12">
    <source>
        <dbReference type="Proteomes" id="UP001152799"/>
    </source>
</evidence>
<sequence length="632" mass="72263">MILCTILLRSISNEVTSETPNNRKLVKCFYCHKCGKFFTTFLKLHLHALNYPGHRHLFRCAICNYIVGSVLIELLHHIKQFHDCDTFNRVEEKIVENEPEVIRYYCAICGKGMYTLYNLLIHDKDHQGDLLCCDVCPKQTATFLMLMSHYKDHTVPGHMYLPCQMCPVKFYHPTPLKLHYYTVHKHILNIPYECSLCFIIIFDNEEKFLHHVQAHTLLNLGIKPNMRRIDVSKLTCEVCGRIFDTIAECKGHRTRVHQLKENAEGTCPICQVSVILADMSTHLTLHTKCKVRSFFLEFPNKVAPTKKNGLAATQFAKPEPLPGTKVSKNARKKARRIIDSILVGQDEQLALDRIAQPSTSKPNPICKPNPTQPLPSTSKQTHPYEPKPPIQINFQSDLIQSKPTSYEPRIPPAIQLAEPKVQADVDARRIILNQQPQAEIRKTKKGRQRARKRERDKEWKRQMALNNSKLVVPEKPTQPLPSTSKPTQPIPALQPIQPLFSTSQPTQSLPSTSKQSELYEPRPPIRINIKSGRTNVKCTKCDKSFALTFSLNEHMKEHILPTESQNDMFLEWNSGTESAEMVDLTSSPRDQREDDGSNCVDGTISKKYVEDTVEPIADLNSLDYIQHCYGME</sequence>
<feature type="domain" description="C2H2-type" evidence="10">
    <location>
        <begin position="234"/>
        <end position="262"/>
    </location>
</feature>
<protein>
    <recommendedName>
        <fullName evidence="10">C2H2-type domain-containing protein</fullName>
    </recommendedName>
</protein>
<dbReference type="Pfam" id="PF00096">
    <property type="entry name" value="zf-C2H2"/>
    <property type="match status" value="1"/>
</dbReference>
<dbReference type="InterPro" id="IPR050331">
    <property type="entry name" value="Zinc_finger"/>
</dbReference>
<dbReference type="AlphaFoldDB" id="A0A9N9MH77"/>
<keyword evidence="6" id="KW-0238">DNA-binding</keyword>
<dbReference type="EMBL" id="OU892289">
    <property type="protein sequence ID" value="CAG9763087.1"/>
    <property type="molecule type" value="Genomic_DNA"/>
</dbReference>
<feature type="region of interest" description="Disordered" evidence="9">
    <location>
        <begin position="356"/>
        <end position="386"/>
    </location>
</feature>
<feature type="compositionally biased region" description="Low complexity" evidence="9">
    <location>
        <begin position="500"/>
        <end position="516"/>
    </location>
</feature>
<feature type="domain" description="C2H2-type" evidence="10">
    <location>
        <begin position="29"/>
        <end position="56"/>
    </location>
</feature>
<keyword evidence="4 8" id="KW-0863">Zinc-finger</keyword>
<evidence type="ECO:0000256" key="1">
    <source>
        <dbReference type="ARBA" id="ARBA00004123"/>
    </source>
</evidence>
<accession>A0A9N9MH77</accession>
<dbReference type="Proteomes" id="UP001152799">
    <property type="component" value="Chromosome 13"/>
</dbReference>
<comment type="subcellular location">
    <subcellularLocation>
        <location evidence="1">Nucleus</location>
    </subcellularLocation>
</comment>
<evidence type="ECO:0000256" key="5">
    <source>
        <dbReference type="ARBA" id="ARBA00022833"/>
    </source>
</evidence>
<feature type="region of interest" description="Disordered" evidence="9">
    <location>
        <begin position="435"/>
        <end position="493"/>
    </location>
</feature>
<proteinExistence type="predicted"/>
<dbReference type="GO" id="GO:0003677">
    <property type="term" value="F:DNA binding"/>
    <property type="evidence" value="ECO:0007669"/>
    <property type="project" value="UniProtKB-KW"/>
</dbReference>
<evidence type="ECO:0000256" key="4">
    <source>
        <dbReference type="ARBA" id="ARBA00022771"/>
    </source>
</evidence>
<evidence type="ECO:0000313" key="11">
    <source>
        <dbReference type="EMBL" id="CAG9763087.1"/>
    </source>
</evidence>
<dbReference type="PANTHER" id="PTHR16515">
    <property type="entry name" value="PR DOMAIN ZINC FINGER PROTEIN"/>
    <property type="match status" value="1"/>
</dbReference>
<feature type="domain" description="C2H2-type" evidence="10">
    <location>
        <begin position="104"/>
        <end position="131"/>
    </location>
</feature>
<feature type="domain" description="C2H2-type" evidence="10">
    <location>
        <begin position="536"/>
        <end position="558"/>
    </location>
</feature>
<keyword evidence="12" id="KW-1185">Reference proteome</keyword>
<dbReference type="GO" id="GO:0005634">
    <property type="term" value="C:nucleus"/>
    <property type="evidence" value="ECO:0007669"/>
    <property type="project" value="UniProtKB-SubCell"/>
</dbReference>
<keyword evidence="2" id="KW-0479">Metal-binding</keyword>
<evidence type="ECO:0000256" key="3">
    <source>
        <dbReference type="ARBA" id="ARBA00022737"/>
    </source>
</evidence>
<feature type="region of interest" description="Disordered" evidence="9">
    <location>
        <begin position="500"/>
        <end position="519"/>
    </location>
</feature>
<reference evidence="11" key="1">
    <citation type="submission" date="2022-01" db="EMBL/GenBank/DDBJ databases">
        <authorList>
            <person name="King R."/>
        </authorList>
    </citation>
    <scope>NUCLEOTIDE SEQUENCE</scope>
</reference>
<dbReference type="PROSITE" id="PS50157">
    <property type="entry name" value="ZINC_FINGER_C2H2_2"/>
    <property type="match status" value="4"/>
</dbReference>
<dbReference type="SUPFAM" id="SSF57667">
    <property type="entry name" value="beta-beta-alpha zinc fingers"/>
    <property type="match status" value="2"/>
</dbReference>
<dbReference type="SMART" id="SM00355">
    <property type="entry name" value="ZnF_C2H2"/>
    <property type="match status" value="9"/>
</dbReference>